<proteinExistence type="predicted"/>
<name>A0A7T3KU53_9EURY</name>
<accession>A0A7T3KU53</accession>
<keyword evidence="3" id="KW-1185">Reference proteome</keyword>
<sequence length="155" mass="16930">MSQATFDDDDLFEDAASEMREDVEASLAEARAALPEADAIWDVEADNTLGVLNALRSALDVEDAEDHLVDAKKWYTMGERADAFEDAEDLAEEIETVEELIDDVTAAHEEVSDLASTVPQLRSALEEFEADDETEEGEEDDAEAEADADAEEAEA</sequence>
<dbReference type="EMBL" id="CP065856">
    <property type="protein sequence ID" value="QPV61704.1"/>
    <property type="molecule type" value="Genomic_DNA"/>
</dbReference>
<reference evidence="2 3" key="1">
    <citation type="submission" date="2020-12" db="EMBL/GenBank/DDBJ databases">
        <title>Halosimplex halophilum sp. nov. and Halosimplex salinum sp. nov., two new members of the genus Halosimplex.</title>
        <authorList>
            <person name="Cui H.L."/>
        </authorList>
    </citation>
    <scope>NUCLEOTIDE SEQUENCE [LARGE SCALE GENOMIC DNA]</scope>
    <source>
        <strain evidence="2 3">YGH94</strain>
    </source>
</reference>
<protein>
    <submittedName>
        <fullName evidence="2">Uncharacterized protein</fullName>
    </submittedName>
</protein>
<organism evidence="2 3">
    <name type="scientific">Halosimplex litoreum</name>
    <dbReference type="NCBI Taxonomy" id="1198301"/>
    <lineage>
        <taxon>Archaea</taxon>
        <taxon>Methanobacteriati</taxon>
        <taxon>Methanobacteriota</taxon>
        <taxon>Stenosarchaea group</taxon>
        <taxon>Halobacteria</taxon>
        <taxon>Halobacteriales</taxon>
        <taxon>Haloarculaceae</taxon>
        <taxon>Halosimplex</taxon>
    </lineage>
</organism>
<dbReference type="KEGG" id="hlt:I7X12_13195"/>
<dbReference type="AlphaFoldDB" id="A0A7T3KU53"/>
<evidence type="ECO:0000313" key="2">
    <source>
        <dbReference type="EMBL" id="QPV61704.1"/>
    </source>
</evidence>
<dbReference type="RefSeq" id="WP_198060531.1">
    <property type="nucleotide sequence ID" value="NZ_CP065856.1"/>
</dbReference>
<dbReference type="Proteomes" id="UP000595001">
    <property type="component" value="Chromosome"/>
</dbReference>
<dbReference type="OrthoDB" id="157372at2157"/>
<feature type="region of interest" description="Disordered" evidence="1">
    <location>
        <begin position="112"/>
        <end position="155"/>
    </location>
</feature>
<evidence type="ECO:0000256" key="1">
    <source>
        <dbReference type="SAM" id="MobiDB-lite"/>
    </source>
</evidence>
<evidence type="ECO:0000313" key="3">
    <source>
        <dbReference type="Proteomes" id="UP000595001"/>
    </source>
</evidence>
<dbReference type="GeneID" id="60589466"/>
<feature type="compositionally biased region" description="Acidic residues" evidence="1">
    <location>
        <begin position="126"/>
        <end position="155"/>
    </location>
</feature>
<dbReference type="InterPro" id="IPR043808">
    <property type="entry name" value="DUF5790"/>
</dbReference>
<gene>
    <name evidence="2" type="ORF">I7X12_13195</name>
</gene>
<dbReference type="Pfam" id="PF19103">
    <property type="entry name" value="DUF5790"/>
    <property type="match status" value="1"/>
</dbReference>